<dbReference type="InterPro" id="IPR011611">
    <property type="entry name" value="PfkB_dom"/>
</dbReference>
<dbReference type="GO" id="GO:0016301">
    <property type="term" value="F:kinase activity"/>
    <property type="evidence" value="ECO:0007669"/>
    <property type="project" value="UniProtKB-KW"/>
</dbReference>
<evidence type="ECO:0000256" key="1">
    <source>
        <dbReference type="ARBA" id="ARBA00022679"/>
    </source>
</evidence>
<dbReference type="SUPFAM" id="SSF53613">
    <property type="entry name" value="Ribokinase-like"/>
    <property type="match status" value="1"/>
</dbReference>
<dbReference type="GO" id="GO:0005829">
    <property type="term" value="C:cytosol"/>
    <property type="evidence" value="ECO:0007669"/>
    <property type="project" value="TreeGrafter"/>
</dbReference>
<keyword evidence="1" id="KW-0808">Transferase</keyword>
<gene>
    <name evidence="4" type="ORF">MOZ60_07610</name>
</gene>
<dbReference type="CDD" id="cd01941">
    <property type="entry name" value="YeiC_kinase_like"/>
    <property type="match status" value="1"/>
</dbReference>
<accession>A0AB35U3A2</accession>
<name>A0AB35U3A2_9FIRM</name>
<dbReference type="PANTHER" id="PTHR10584:SF166">
    <property type="entry name" value="RIBOKINASE"/>
    <property type="match status" value="1"/>
</dbReference>
<organism evidence="4 5">
    <name type="scientific">Grylomicrobium aquisgranensis</name>
    <dbReference type="NCBI Taxonomy" id="2926318"/>
    <lineage>
        <taxon>Bacteria</taxon>
        <taxon>Bacillati</taxon>
        <taxon>Bacillota</taxon>
        <taxon>Erysipelotrichia</taxon>
        <taxon>Erysipelotrichales</taxon>
        <taxon>Erysipelotrichaceae</taxon>
        <taxon>Grylomicrobium</taxon>
    </lineage>
</organism>
<dbReference type="RefSeq" id="WP_370596211.1">
    <property type="nucleotide sequence ID" value="NZ_JALBUR010000018.1"/>
</dbReference>
<dbReference type="AlphaFoldDB" id="A0AB35U3A2"/>
<evidence type="ECO:0000259" key="3">
    <source>
        <dbReference type="Pfam" id="PF00294"/>
    </source>
</evidence>
<comment type="caution">
    <text evidence="4">The sequence shown here is derived from an EMBL/GenBank/DDBJ whole genome shotgun (WGS) entry which is preliminary data.</text>
</comment>
<keyword evidence="5" id="KW-1185">Reference proteome</keyword>
<dbReference type="Proteomes" id="UP001286174">
    <property type="component" value="Unassembled WGS sequence"/>
</dbReference>
<dbReference type="EMBL" id="JALBUR010000018">
    <property type="protein sequence ID" value="MDX8419960.1"/>
    <property type="molecule type" value="Genomic_DNA"/>
</dbReference>
<dbReference type="Pfam" id="PF00294">
    <property type="entry name" value="PfkB"/>
    <property type="match status" value="1"/>
</dbReference>
<sequence length="311" mass="33960">MSCICVIGGANIDICGSSIGPLRSFDSNPGMISVSYGGVGRNIAQICALLRKNTRFVTCFSSDSYGQMMKADCEMLGMDTSGSVTIEGLPSSMYIAILDHNRDMKVGMSDMRILRCMDSAMLEPVLKSLNSDDIIIIDANLDMSCIQYVLANAPCHVAADPVSTSKAGRLRNVLGQLSIFKPNQFEAKELTGISIENEEDARRSLDWFLQAGVKEVIISMAERGLLLGTEHEKLWLTHRRISLENATGGGDTLLGAYVAARLEHQSPDQAIRYGISASVTAIEQDAVKRRSLSPEMIEKNLDTMDIKEKKL</sequence>
<evidence type="ECO:0000313" key="5">
    <source>
        <dbReference type="Proteomes" id="UP001286174"/>
    </source>
</evidence>
<dbReference type="PANTHER" id="PTHR10584">
    <property type="entry name" value="SUGAR KINASE"/>
    <property type="match status" value="1"/>
</dbReference>
<feature type="domain" description="Carbohydrate kinase PfkB" evidence="3">
    <location>
        <begin position="4"/>
        <end position="284"/>
    </location>
</feature>
<proteinExistence type="predicted"/>
<dbReference type="Gene3D" id="3.40.1190.20">
    <property type="match status" value="1"/>
</dbReference>
<evidence type="ECO:0000313" key="4">
    <source>
        <dbReference type="EMBL" id="MDX8419960.1"/>
    </source>
</evidence>
<dbReference type="InterPro" id="IPR029056">
    <property type="entry name" value="Ribokinase-like"/>
</dbReference>
<evidence type="ECO:0000256" key="2">
    <source>
        <dbReference type="ARBA" id="ARBA00022777"/>
    </source>
</evidence>
<reference evidence="4 5" key="1">
    <citation type="submission" date="2022-03" db="EMBL/GenBank/DDBJ databases">
        <title>Novel taxa within the pig intestine.</title>
        <authorList>
            <person name="Wylensek D."/>
            <person name="Bishof K."/>
            <person name="Afrizal A."/>
            <person name="Clavel T."/>
        </authorList>
    </citation>
    <scope>NUCLEOTIDE SEQUENCE [LARGE SCALE GENOMIC DNA]</scope>
    <source>
        <strain evidence="4 5">CLA-KB-P133</strain>
    </source>
</reference>
<keyword evidence="2 4" id="KW-0418">Kinase</keyword>
<protein>
    <submittedName>
        <fullName evidence="4">Carbohydrate kinase family protein</fullName>
    </submittedName>
</protein>